<protein>
    <recommendedName>
        <fullName evidence="4">Tyr recombinase domain-containing protein</fullName>
    </recommendedName>
</protein>
<evidence type="ECO:0000256" key="2">
    <source>
        <dbReference type="ARBA" id="ARBA00023125"/>
    </source>
</evidence>
<reference evidence="6" key="1">
    <citation type="submission" date="2016-09" db="EMBL/GenBank/DDBJ databases">
        <title>Acidihalobacter prosperus F5.</title>
        <authorList>
            <person name="Khaleque H.N."/>
            <person name="Ramsay J.P."/>
            <person name="Kaksonen A.H."/>
            <person name="Boxall N.J."/>
            <person name="Watkin E.L.J."/>
        </authorList>
    </citation>
    <scope>NUCLEOTIDE SEQUENCE [LARGE SCALE GENOMIC DNA]</scope>
    <source>
        <strain evidence="6">F5</strain>
    </source>
</reference>
<dbReference type="RefSeq" id="WP_070078685.1">
    <property type="nucleotide sequence ID" value="NZ_CP017415.1"/>
</dbReference>
<dbReference type="InterPro" id="IPR013762">
    <property type="entry name" value="Integrase-like_cat_sf"/>
</dbReference>
<keyword evidence="1" id="KW-0229">DNA integration</keyword>
<dbReference type="KEGG" id="aprs:BI364_10430"/>
<dbReference type="Gene3D" id="1.10.150.130">
    <property type="match status" value="1"/>
</dbReference>
<keyword evidence="6" id="KW-1185">Reference proteome</keyword>
<dbReference type="PANTHER" id="PTHR30349">
    <property type="entry name" value="PHAGE INTEGRASE-RELATED"/>
    <property type="match status" value="1"/>
</dbReference>
<dbReference type="SUPFAM" id="SSF56349">
    <property type="entry name" value="DNA breaking-rejoining enzymes"/>
    <property type="match status" value="1"/>
</dbReference>
<dbReference type="InterPro" id="IPR010998">
    <property type="entry name" value="Integrase_recombinase_N"/>
</dbReference>
<gene>
    <name evidence="5" type="ORF">BI364_10430</name>
</gene>
<evidence type="ECO:0000259" key="4">
    <source>
        <dbReference type="PROSITE" id="PS51898"/>
    </source>
</evidence>
<organism evidence="5 6">
    <name type="scientific">Acidihalobacter yilgarnensis</name>
    <dbReference type="NCBI Taxonomy" id="2819280"/>
    <lineage>
        <taxon>Bacteria</taxon>
        <taxon>Pseudomonadati</taxon>
        <taxon>Pseudomonadota</taxon>
        <taxon>Gammaproteobacteria</taxon>
        <taxon>Chromatiales</taxon>
        <taxon>Ectothiorhodospiraceae</taxon>
        <taxon>Acidihalobacter</taxon>
    </lineage>
</organism>
<evidence type="ECO:0000313" key="6">
    <source>
        <dbReference type="Proteomes" id="UP000095401"/>
    </source>
</evidence>
<keyword evidence="2" id="KW-0238">DNA-binding</keyword>
<evidence type="ECO:0000256" key="1">
    <source>
        <dbReference type="ARBA" id="ARBA00022908"/>
    </source>
</evidence>
<evidence type="ECO:0000256" key="3">
    <source>
        <dbReference type="ARBA" id="ARBA00023172"/>
    </source>
</evidence>
<name>A0A1D8IPE9_9GAMM</name>
<accession>A0A1D8IPE9</accession>
<dbReference type="Gene3D" id="1.10.443.10">
    <property type="entry name" value="Intergrase catalytic core"/>
    <property type="match status" value="1"/>
</dbReference>
<dbReference type="PANTHER" id="PTHR30349:SF94">
    <property type="entry name" value="INTEGRASE_RECOMBINASE HI_1414-RELATED"/>
    <property type="match status" value="1"/>
</dbReference>
<dbReference type="AlphaFoldDB" id="A0A1D8IPE9"/>
<keyword evidence="3" id="KW-0233">DNA recombination</keyword>
<dbReference type="Pfam" id="PF00589">
    <property type="entry name" value="Phage_integrase"/>
    <property type="match status" value="1"/>
</dbReference>
<proteinExistence type="predicted"/>
<dbReference type="GO" id="GO:0006310">
    <property type="term" value="P:DNA recombination"/>
    <property type="evidence" value="ECO:0007669"/>
    <property type="project" value="UniProtKB-KW"/>
</dbReference>
<dbReference type="GO" id="GO:0015074">
    <property type="term" value="P:DNA integration"/>
    <property type="evidence" value="ECO:0007669"/>
    <property type="project" value="UniProtKB-KW"/>
</dbReference>
<sequence length="353" mass="39903">MATLEKRGGSWRAIVRLKGFPVQRGTFDSKAEAQRWATLLERKLREQRKLGRADDGLAEAMQLTVGDALQRYALEIVPTKKNEDSKRSELSRIRVIQAMRLSAMKLADVRGRDVSVFVRELEEGGRSPNTIRLYLATLSHCFTISAKEWGMEFLNNPVQLVRKPRLPRGRERRLLNGEESDLIEAALIVNPELADIIILAIESAMRQGEILSMNASVVDFQRHTVFLADTKNGERRTVPLTVRAEAAIGRQLARLAGREASGRRRGDEEPGQVRPLWNYTGEGLRASWQKARRRAGITGLTFHDLRHEATSRLFERGLNPMLIQTVTGHKTVQMLKRYTHLQAATLVQAVRGE</sequence>
<dbReference type="CDD" id="cd00796">
    <property type="entry name" value="INT_Rci_Hp1_C"/>
    <property type="match status" value="1"/>
</dbReference>
<evidence type="ECO:0000313" key="5">
    <source>
        <dbReference type="EMBL" id="AOU98323.1"/>
    </source>
</evidence>
<dbReference type="Proteomes" id="UP000095401">
    <property type="component" value="Chromosome"/>
</dbReference>
<dbReference type="GO" id="GO:0003677">
    <property type="term" value="F:DNA binding"/>
    <property type="evidence" value="ECO:0007669"/>
    <property type="project" value="UniProtKB-KW"/>
</dbReference>
<dbReference type="InterPro" id="IPR002104">
    <property type="entry name" value="Integrase_catalytic"/>
</dbReference>
<dbReference type="EMBL" id="CP017415">
    <property type="protein sequence ID" value="AOU98323.1"/>
    <property type="molecule type" value="Genomic_DNA"/>
</dbReference>
<dbReference type="PROSITE" id="PS51898">
    <property type="entry name" value="TYR_RECOMBINASE"/>
    <property type="match status" value="1"/>
</dbReference>
<feature type="domain" description="Tyr recombinase" evidence="4">
    <location>
        <begin position="161"/>
        <end position="351"/>
    </location>
</feature>
<dbReference type="InterPro" id="IPR050090">
    <property type="entry name" value="Tyrosine_recombinase_XerCD"/>
</dbReference>
<dbReference type="InterPro" id="IPR011010">
    <property type="entry name" value="DNA_brk_join_enz"/>
</dbReference>